<name>A0A7Y9LP52_9BURK</name>
<dbReference type="Gene3D" id="3.40.50.10320">
    <property type="entry name" value="LmbE-like"/>
    <property type="match status" value="1"/>
</dbReference>
<dbReference type="EMBL" id="JACBYR010000001">
    <property type="protein sequence ID" value="NYE84028.1"/>
    <property type="molecule type" value="Genomic_DNA"/>
</dbReference>
<accession>A0A7Y9LP52</accession>
<dbReference type="Pfam" id="PF02585">
    <property type="entry name" value="PIG-L"/>
    <property type="match status" value="1"/>
</dbReference>
<dbReference type="InterPro" id="IPR003737">
    <property type="entry name" value="GlcNAc_PI_deacetylase-related"/>
</dbReference>
<protein>
    <submittedName>
        <fullName evidence="1">LmbE family N-acetylglucosaminyl deacetylase</fullName>
    </submittedName>
</protein>
<dbReference type="Proteomes" id="UP000542125">
    <property type="component" value="Unassembled WGS sequence"/>
</dbReference>
<evidence type="ECO:0000313" key="1">
    <source>
        <dbReference type="EMBL" id="NYE84028.1"/>
    </source>
</evidence>
<comment type="caution">
    <text evidence="1">The sequence shown here is derived from an EMBL/GenBank/DDBJ whole genome shotgun (WGS) entry which is preliminary data.</text>
</comment>
<dbReference type="SUPFAM" id="SSF102588">
    <property type="entry name" value="LmbE-like"/>
    <property type="match status" value="1"/>
</dbReference>
<dbReference type="InterPro" id="IPR024078">
    <property type="entry name" value="LmbE-like_dom_sf"/>
</dbReference>
<gene>
    <name evidence="1" type="ORF">FHW18_003299</name>
</gene>
<dbReference type="AlphaFoldDB" id="A0A7Y9LP52"/>
<organism evidence="1 2">
    <name type="scientific">Pigmentiphaga litoralis</name>
    <dbReference type="NCBI Taxonomy" id="516702"/>
    <lineage>
        <taxon>Bacteria</taxon>
        <taxon>Pseudomonadati</taxon>
        <taxon>Pseudomonadota</taxon>
        <taxon>Betaproteobacteria</taxon>
        <taxon>Burkholderiales</taxon>
        <taxon>Alcaligenaceae</taxon>
        <taxon>Pigmentiphaga</taxon>
    </lineage>
</organism>
<dbReference type="RefSeq" id="WP_179587767.1">
    <property type="nucleotide sequence ID" value="NZ_JACBYR010000001.1"/>
</dbReference>
<evidence type="ECO:0000313" key="2">
    <source>
        <dbReference type="Proteomes" id="UP000542125"/>
    </source>
</evidence>
<sequence length="238" mass="25754">MVISPHLDDAVFSCGELLSAHPHAMVATVFAGTPPAGHTATDWDRACGFRSACEAMVTRRNEDASALLRLGARPVWLNFLDSQYCDGSPGAAPPPDPDDIAEALAALIAREQPDAVVFPLGLFHSDHDLTHRACLALWHQASQEVLRPSWSPRWMAYEDALYRRMDGLREQRLAGLAEGGVRSAVFPMTWQGDRAAKAEAVACYASQLKAFGPGGFDDTTLPEGYWSLDRAGLLHAAA</sequence>
<keyword evidence="2" id="KW-1185">Reference proteome</keyword>
<reference evidence="1 2" key="1">
    <citation type="submission" date="2020-07" db="EMBL/GenBank/DDBJ databases">
        <title>Genomic Encyclopedia of Type Strains, Phase IV (KMG-V): Genome sequencing to study the core and pangenomes of soil and plant-associated prokaryotes.</title>
        <authorList>
            <person name="Whitman W."/>
        </authorList>
    </citation>
    <scope>NUCLEOTIDE SEQUENCE [LARGE SCALE GENOMIC DNA]</scope>
    <source>
        <strain evidence="1 2">SAS40</strain>
    </source>
</reference>
<proteinExistence type="predicted"/>